<proteinExistence type="predicted"/>
<dbReference type="HOGENOM" id="CLU_1206397_0_0_1"/>
<accession>A0A0E0R845</accession>
<dbReference type="Gramene" id="ORUFI11G13520.1">
    <property type="protein sequence ID" value="ORUFI11G13520.1"/>
    <property type="gene ID" value="ORUFI11G13520"/>
</dbReference>
<sequence>MEATDDESNPAAYEQWRWGRASMGEGGGRQESDRPTADAPLSTRHRRSTVVGGSASPSPIAPSAVARRAVAELRRTASAPPRAATPPGAPDEVENPKPALARGSAPRRRDAGRYFFIASTISEPSNARSLAGSSLPVRLFAAPPLLAGLLVTAVLACGLRHTNPLSLNVVTLPSASAWELEMPAESRDGETKIPWLAGLLALTAMRPCRCHIAGEVPLLLGSRALLLLLLAS</sequence>
<dbReference type="EnsemblPlants" id="ORUFI11G13520.1">
    <property type="protein sequence ID" value="ORUFI11G13520.1"/>
    <property type="gene ID" value="ORUFI11G13520"/>
</dbReference>
<feature type="region of interest" description="Disordered" evidence="1">
    <location>
        <begin position="1"/>
        <end position="106"/>
    </location>
</feature>
<dbReference type="AlphaFoldDB" id="A0A0E0R845"/>
<evidence type="ECO:0000256" key="1">
    <source>
        <dbReference type="SAM" id="MobiDB-lite"/>
    </source>
</evidence>
<evidence type="ECO:0000313" key="3">
    <source>
        <dbReference type="Proteomes" id="UP000008022"/>
    </source>
</evidence>
<evidence type="ECO:0000313" key="2">
    <source>
        <dbReference type="EnsemblPlants" id="ORUFI11G13520.1"/>
    </source>
</evidence>
<feature type="compositionally biased region" description="Low complexity" evidence="1">
    <location>
        <begin position="54"/>
        <end position="68"/>
    </location>
</feature>
<protein>
    <submittedName>
        <fullName evidence="2">Uncharacterized protein</fullName>
    </submittedName>
</protein>
<reference evidence="3" key="1">
    <citation type="submission" date="2013-06" db="EMBL/GenBank/DDBJ databases">
        <authorList>
            <person name="Zhao Q."/>
        </authorList>
    </citation>
    <scope>NUCLEOTIDE SEQUENCE</scope>
    <source>
        <strain evidence="3">cv. W1943</strain>
    </source>
</reference>
<keyword evidence="3" id="KW-1185">Reference proteome</keyword>
<dbReference type="Proteomes" id="UP000008022">
    <property type="component" value="Unassembled WGS sequence"/>
</dbReference>
<name>A0A0E0R845_ORYRU</name>
<reference evidence="2" key="2">
    <citation type="submission" date="2015-06" db="UniProtKB">
        <authorList>
            <consortium name="EnsemblPlants"/>
        </authorList>
    </citation>
    <scope>IDENTIFICATION</scope>
</reference>
<organism evidence="2 3">
    <name type="scientific">Oryza rufipogon</name>
    <name type="common">Brownbeard rice</name>
    <name type="synonym">Asian wild rice</name>
    <dbReference type="NCBI Taxonomy" id="4529"/>
    <lineage>
        <taxon>Eukaryota</taxon>
        <taxon>Viridiplantae</taxon>
        <taxon>Streptophyta</taxon>
        <taxon>Embryophyta</taxon>
        <taxon>Tracheophyta</taxon>
        <taxon>Spermatophyta</taxon>
        <taxon>Magnoliopsida</taxon>
        <taxon>Liliopsida</taxon>
        <taxon>Poales</taxon>
        <taxon>Poaceae</taxon>
        <taxon>BOP clade</taxon>
        <taxon>Oryzoideae</taxon>
        <taxon>Oryzeae</taxon>
        <taxon>Oryzinae</taxon>
        <taxon>Oryza</taxon>
    </lineage>
</organism>